<dbReference type="KEGG" id="ssan:NX02_19645"/>
<evidence type="ECO:0000256" key="1">
    <source>
        <dbReference type="SAM" id="MobiDB-lite"/>
    </source>
</evidence>
<dbReference type="Proteomes" id="UP000018851">
    <property type="component" value="Chromosome"/>
</dbReference>
<protein>
    <submittedName>
        <fullName evidence="2">Uncharacterized protein</fullName>
    </submittedName>
</protein>
<sequence length="82" mass="8531">MSAAAGEHPPDTRAAPDPGARERSPRKAWRSRATTRKIGGGQDTAEIAPGALAALLALAPEARFKTVVVGHYPDSGGVEWQA</sequence>
<dbReference type="EMBL" id="CP006644">
    <property type="protein sequence ID" value="AHE55588.1"/>
    <property type="molecule type" value="Genomic_DNA"/>
</dbReference>
<proteinExistence type="predicted"/>
<reference evidence="2 3" key="1">
    <citation type="submission" date="2013-07" db="EMBL/GenBank/DDBJ databases">
        <title>Completed genome of Sphingomonas sanxanigenens NX02.</title>
        <authorList>
            <person name="Ma T."/>
            <person name="Huang H."/>
            <person name="Wu M."/>
            <person name="Li X."/>
            <person name="Li G."/>
        </authorList>
    </citation>
    <scope>NUCLEOTIDE SEQUENCE [LARGE SCALE GENOMIC DNA]</scope>
    <source>
        <strain evidence="2 3">NX02</strain>
    </source>
</reference>
<name>W0AH33_9SPHN</name>
<organism evidence="2 3">
    <name type="scientific">Sphingomonas sanxanigenens DSM 19645 = NX02</name>
    <dbReference type="NCBI Taxonomy" id="1123269"/>
    <lineage>
        <taxon>Bacteria</taxon>
        <taxon>Pseudomonadati</taxon>
        <taxon>Pseudomonadota</taxon>
        <taxon>Alphaproteobacteria</taxon>
        <taxon>Sphingomonadales</taxon>
        <taxon>Sphingomonadaceae</taxon>
        <taxon>Sphingomonas</taxon>
    </lineage>
</organism>
<accession>W0AH33</accession>
<dbReference type="HOGENOM" id="CLU_2556541_0_0_5"/>
<evidence type="ECO:0000313" key="3">
    <source>
        <dbReference type="Proteomes" id="UP000018851"/>
    </source>
</evidence>
<keyword evidence="3" id="KW-1185">Reference proteome</keyword>
<feature type="compositionally biased region" description="Basic residues" evidence="1">
    <location>
        <begin position="26"/>
        <end position="35"/>
    </location>
</feature>
<feature type="region of interest" description="Disordered" evidence="1">
    <location>
        <begin position="1"/>
        <end position="43"/>
    </location>
</feature>
<gene>
    <name evidence="2" type="ORF">NX02_19645</name>
</gene>
<dbReference type="AlphaFoldDB" id="W0AH33"/>
<evidence type="ECO:0000313" key="2">
    <source>
        <dbReference type="EMBL" id="AHE55588.1"/>
    </source>
</evidence>